<dbReference type="InterPro" id="IPR006616">
    <property type="entry name" value="DM9_repeat"/>
</dbReference>
<keyword evidence="1" id="KW-1133">Transmembrane helix</keyword>
<keyword evidence="1" id="KW-0812">Transmembrane</keyword>
<dbReference type="Pfam" id="PF11901">
    <property type="entry name" value="DM9"/>
    <property type="match status" value="1"/>
</dbReference>
<keyword evidence="1" id="KW-0472">Membrane</keyword>
<accession>A0AB39ZRQ7</accession>
<evidence type="ECO:0000313" key="2">
    <source>
        <dbReference type="Proteomes" id="UP001652628"/>
    </source>
</evidence>
<organism evidence="2 3">
    <name type="scientific">Drosophila suzukii</name>
    <name type="common">Spotted-wing drosophila fruit fly</name>
    <dbReference type="NCBI Taxonomy" id="28584"/>
    <lineage>
        <taxon>Eukaryota</taxon>
        <taxon>Metazoa</taxon>
        <taxon>Ecdysozoa</taxon>
        <taxon>Arthropoda</taxon>
        <taxon>Hexapoda</taxon>
        <taxon>Insecta</taxon>
        <taxon>Pterygota</taxon>
        <taxon>Neoptera</taxon>
        <taxon>Endopterygota</taxon>
        <taxon>Diptera</taxon>
        <taxon>Brachycera</taxon>
        <taxon>Muscomorpha</taxon>
        <taxon>Ephydroidea</taxon>
        <taxon>Drosophilidae</taxon>
        <taxon>Drosophila</taxon>
        <taxon>Sophophora</taxon>
    </lineage>
</organism>
<dbReference type="RefSeq" id="XP_016941703.4">
    <property type="nucleotide sequence ID" value="XM_017086214.4"/>
</dbReference>
<dbReference type="SMART" id="SM00696">
    <property type="entry name" value="DM9"/>
    <property type="match status" value="2"/>
</dbReference>
<name>A0AB39ZRQ7_DROSZ</name>
<keyword evidence="2" id="KW-1185">Reference proteome</keyword>
<feature type="transmembrane region" description="Helical" evidence="1">
    <location>
        <begin position="21"/>
        <end position="40"/>
    </location>
</feature>
<evidence type="ECO:0000256" key="1">
    <source>
        <dbReference type="SAM" id="Phobius"/>
    </source>
</evidence>
<dbReference type="PANTHER" id="PTHR31649:SF10">
    <property type="entry name" value="IP19903P-RELATED"/>
    <property type="match status" value="1"/>
</dbReference>
<evidence type="ECO:0000313" key="3">
    <source>
        <dbReference type="RefSeq" id="XP_016941703.4"/>
    </source>
</evidence>
<dbReference type="AlphaFoldDB" id="A0AB39ZRQ7"/>
<reference evidence="3" key="1">
    <citation type="submission" date="2025-08" db="UniProtKB">
        <authorList>
            <consortium name="RefSeq"/>
        </authorList>
    </citation>
    <scope>IDENTIFICATION</scope>
</reference>
<dbReference type="PANTHER" id="PTHR31649">
    <property type="entry name" value="AGAP009604-PA"/>
    <property type="match status" value="1"/>
</dbReference>
<protein>
    <submittedName>
        <fullName evidence="3">Uncharacterized protein</fullName>
    </submittedName>
</protein>
<dbReference type="GeneID" id="108018643"/>
<sequence length="205" mass="22844">MTTTQLQSSVSNRTMSSTKSSVIVAVILVQLVTLIQGGIYSTEDKWVYVDKTLDLPEGAVLGGIDPNGYYNYVGRVVYSSNVLPARVVPELGKATYNTDTLGNQATSYEVLVSNATVSYHWVRSFDGYREKNAVSVGTNALNDRVFICRVRCDEAVFIGTLYLAKRTCIVKYENLPTRQFDKYEILVRERHAATFSPFVDGYIGH</sequence>
<gene>
    <name evidence="3" type="primary">LOC108018643</name>
</gene>
<dbReference type="Proteomes" id="UP001652628">
    <property type="component" value="Chromosome 3"/>
</dbReference>
<proteinExistence type="predicted"/>